<keyword evidence="1" id="KW-0812">Transmembrane</keyword>
<dbReference type="AlphaFoldDB" id="A3V5Y6"/>
<keyword evidence="3" id="KW-1185">Reference proteome</keyword>
<evidence type="ECO:0000313" key="2">
    <source>
        <dbReference type="EMBL" id="EAQ06310.1"/>
    </source>
</evidence>
<feature type="transmembrane region" description="Helical" evidence="1">
    <location>
        <begin position="53"/>
        <end position="74"/>
    </location>
</feature>
<keyword evidence="1" id="KW-0472">Membrane</keyword>
<evidence type="ECO:0000256" key="1">
    <source>
        <dbReference type="SAM" id="Phobius"/>
    </source>
</evidence>
<reference evidence="2 3" key="1">
    <citation type="submission" date="2006-01" db="EMBL/GenBank/DDBJ databases">
        <authorList>
            <person name="Hagstrom A."/>
            <person name="Ferriera S."/>
            <person name="Johnson J."/>
            <person name="Kravitz S."/>
            <person name="Halpern A."/>
            <person name="Remington K."/>
            <person name="Beeson K."/>
            <person name="Tran B."/>
            <person name="Rogers Y.-H."/>
            <person name="Friedman R."/>
            <person name="Venter J.C."/>
        </authorList>
    </citation>
    <scope>NUCLEOTIDE SEQUENCE [LARGE SCALE GENOMIC DNA]</scope>
    <source>
        <strain evidence="2 3">SKA53</strain>
    </source>
</reference>
<protein>
    <submittedName>
        <fullName evidence="2">Uncharacterized protein</fullName>
    </submittedName>
</protein>
<dbReference type="HOGENOM" id="CLU_2494152_0_0_5"/>
<gene>
    <name evidence="2" type="ORF">SKA53_04463</name>
</gene>
<name>A3V5Y6_9RHOB</name>
<dbReference type="EMBL" id="AAMS01000005">
    <property type="protein sequence ID" value="EAQ06310.1"/>
    <property type="molecule type" value="Genomic_DNA"/>
</dbReference>
<comment type="caution">
    <text evidence="2">The sequence shown here is derived from an EMBL/GenBank/DDBJ whole genome shotgun (WGS) entry which is preliminary data.</text>
</comment>
<dbReference type="Proteomes" id="UP000004507">
    <property type="component" value="Unassembled WGS sequence"/>
</dbReference>
<evidence type="ECO:0000313" key="3">
    <source>
        <dbReference type="Proteomes" id="UP000004507"/>
    </source>
</evidence>
<feature type="transmembrane region" description="Helical" evidence="1">
    <location>
        <begin position="28"/>
        <end position="46"/>
    </location>
</feature>
<keyword evidence="1" id="KW-1133">Transmembrane helix</keyword>
<proteinExistence type="predicted"/>
<sequence>MQNSWQTLLSWCKLNYYAAEQNMNIDEIFALFFMAFIWLIAPSIIIHYKGRRWWAWLPIALFLPGAFLIIAIFMHGANKDGKNTIS</sequence>
<accession>A3V5Y6</accession>
<organism evidence="2 3">
    <name type="scientific">Yoonia vestfoldensis SKA53</name>
    <dbReference type="NCBI Taxonomy" id="314232"/>
    <lineage>
        <taxon>Bacteria</taxon>
        <taxon>Pseudomonadati</taxon>
        <taxon>Pseudomonadota</taxon>
        <taxon>Alphaproteobacteria</taxon>
        <taxon>Rhodobacterales</taxon>
        <taxon>Paracoccaceae</taxon>
        <taxon>Yoonia</taxon>
    </lineage>
</organism>